<evidence type="ECO:0000313" key="3">
    <source>
        <dbReference type="Proteomes" id="UP000055060"/>
    </source>
</evidence>
<dbReference type="STRING" id="360412.LARV_03498"/>
<reference evidence="2" key="1">
    <citation type="submission" date="2015-07" db="EMBL/GenBank/DDBJ databases">
        <title>Draft Genome Sequences of Anaerolinea thermolimosa IMO-1, Bellilinea caldifistulae GOMI-1, Leptolinea tardivitalis YMTK-2, Levilinea saccharolytica KIBI-1,Longilinea arvoryzae KOME-1, Previously Described as Members of the Anaerolineaceae (Chloroflexi).</title>
        <authorList>
            <person name="Sekiguchi Y."/>
            <person name="Ohashi A."/>
            <person name="Matsuura N."/>
            <person name="Tourlousse M.D."/>
        </authorList>
    </citation>
    <scope>NUCLEOTIDE SEQUENCE [LARGE SCALE GENOMIC DNA]</scope>
    <source>
        <strain evidence="2">KOME-1</strain>
    </source>
</reference>
<dbReference type="PANTHER" id="PTHR32251">
    <property type="entry name" value="3-OXO-5-ALPHA-STEROID 4-DEHYDROGENASE"/>
    <property type="match status" value="1"/>
</dbReference>
<feature type="transmembrane region" description="Helical" evidence="1">
    <location>
        <begin position="38"/>
        <end position="57"/>
    </location>
</feature>
<organism evidence="2">
    <name type="scientific">Longilinea arvoryzae</name>
    <dbReference type="NCBI Taxonomy" id="360412"/>
    <lineage>
        <taxon>Bacteria</taxon>
        <taxon>Bacillati</taxon>
        <taxon>Chloroflexota</taxon>
        <taxon>Anaerolineae</taxon>
        <taxon>Anaerolineales</taxon>
        <taxon>Anaerolineaceae</taxon>
        <taxon>Longilinea</taxon>
    </lineage>
</organism>
<dbReference type="AlphaFoldDB" id="A0A0S7BPF2"/>
<feature type="transmembrane region" description="Helical" evidence="1">
    <location>
        <begin position="7"/>
        <end position="26"/>
    </location>
</feature>
<keyword evidence="1" id="KW-1133">Transmembrane helix</keyword>
<feature type="transmembrane region" description="Helical" evidence="1">
    <location>
        <begin position="143"/>
        <end position="161"/>
    </location>
</feature>
<name>A0A0S7BPF2_9CHLR</name>
<dbReference type="PROSITE" id="PS50244">
    <property type="entry name" value="S5A_REDUCTASE"/>
    <property type="match status" value="1"/>
</dbReference>
<dbReference type="InterPro" id="IPR010721">
    <property type="entry name" value="UstE-like"/>
</dbReference>
<dbReference type="PANTHER" id="PTHR32251:SF17">
    <property type="entry name" value="STEROID 5-ALPHA REDUCTASE C-TERMINAL DOMAIN-CONTAINING PROTEIN"/>
    <property type="match status" value="1"/>
</dbReference>
<gene>
    <name evidence="2" type="ORF">LARV_03498</name>
</gene>
<evidence type="ECO:0000256" key="1">
    <source>
        <dbReference type="SAM" id="Phobius"/>
    </source>
</evidence>
<dbReference type="RefSeq" id="WP_075074865.1">
    <property type="nucleotide sequence ID" value="NZ_DF967972.1"/>
</dbReference>
<dbReference type="EMBL" id="DF967972">
    <property type="protein sequence ID" value="GAP15706.1"/>
    <property type="molecule type" value="Genomic_DNA"/>
</dbReference>
<feature type="transmembrane region" description="Helical" evidence="1">
    <location>
        <begin position="200"/>
        <end position="226"/>
    </location>
</feature>
<protein>
    <submittedName>
        <fullName evidence="2">Predicted membrane protein</fullName>
    </submittedName>
</protein>
<dbReference type="Pfam" id="PF06966">
    <property type="entry name" value="DUF1295"/>
    <property type="match status" value="1"/>
</dbReference>
<dbReference type="Gene3D" id="1.20.120.1630">
    <property type="match status" value="1"/>
</dbReference>
<sequence length="262" mass="30021">MSISFLEIYAIGLAVTLGLMTLLWLVSLRLNNASIVDIFWGSGFVIAGWLFFALTPAGYLARKLLIAGLVTIWGLRLSIHILLRNWGKPEDFRYQKWRREAGGRWWWQSYFRVFLLQGILLWMISAPLLAAQYFPQPSPMGPLDFLGVIFWAVGFFFEAMGDLQLARFRANPENKGKILSSGVWRYTRHPNYFGDSAQWWGYYLIAAAAGGGWSIFSPVLMTLFLLRVSGVTLLEKTLIDRPGYLEYIQSTSAFIPWFPRKK</sequence>
<evidence type="ECO:0000313" key="2">
    <source>
        <dbReference type="EMBL" id="GAP15706.1"/>
    </source>
</evidence>
<dbReference type="GO" id="GO:0016020">
    <property type="term" value="C:membrane"/>
    <property type="evidence" value="ECO:0007669"/>
    <property type="project" value="TreeGrafter"/>
</dbReference>
<accession>A0A0S7BPF2</accession>
<keyword evidence="1" id="KW-0812">Transmembrane</keyword>
<feature type="transmembrane region" description="Helical" evidence="1">
    <location>
        <begin position="110"/>
        <end position="131"/>
    </location>
</feature>
<dbReference type="Proteomes" id="UP000055060">
    <property type="component" value="Unassembled WGS sequence"/>
</dbReference>
<feature type="transmembrane region" description="Helical" evidence="1">
    <location>
        <begin position="64"/>
        <end position="83"/>
    </location>
</feature>
<proteinExistence type="predicted"/>
<keyword evidence="1" id="KW-0472">Membrane</keyword>
<keyword evidence="3" id="KW-1185">Reference proteome</keyword>